<protein>
    <submittedName>
        <fullName evidence="2">Uncharacterized protein</fullName>
    </submittedName>
</protein>
<dbReference type="EMBL" id="BLRW01000570">
    <property type="protein sequence ID" value="GFP24445.1"/>
    <property type="molecule type" value="Genomic_DNA"/>
</dbReference>
<reference evidence="3 4" key="1">
    <citation type="journal article" date="2020" name="Front. Microbiol.">
        <title>Single-cell genomics of novel Actinobacteria with the Wood-Ljungdahl pathway discovered in a serpentinizing system.</title>
        <authorList>
            <person name="Merino N."/>
            <person name="Kawai M."/>
            <person name="Boyd E.S."/>
            <person name="Colman D.R."/>
            <person name="McGlynn S.E."/>
            <person name="Nealson K.H."/>
            <person name="Kurokawa K."/>
            <person name="Hongoh Y."/>
        </authorList>
    </citation>
    <scope>NUCLEOTIDE SEQUENCE [LARGE SCALE GENOMIC DNA]</scope>
    <source>
        <strain evidence="1 3">S09_30</strain>
        <strain evidence="2 4">S34</strain>
    </source>
</reference>
<dbReference type="EMBL" id="BLRZ01000458">
    <property type="protein sequence ID" value="GFP31624.1"/>
    <property type="molecule type" value="Genomic_DNA"/>
</dbReference>
<evidence type="ECO:0000313" key="3">
    <source>
        <dbReference type="Proteomes" id="UP000585609"/>
    </source>
</evidence>
<accession>A0A6V8PIS9</accession>
<feature type="non-terminal residue" evidence="2">
    <location>
        <position position="50"/>
    </location>
</feature>
<dbReference type="Proteomes" id="UP000585609">
    <property type="component" value="Unassembled WGS sequence"/>
</dbReference>
<evidence type="ECO:0000313" key="2">
    <source>
        <dbReference type="EMBL" id="GFP31624.1"/>
    </source>
</evidence>
<keyword evidence="4" id="KW-1185">Reference proteome</keyword>
<comment type="caution">
    <text evidence="2">The sequence shown here is derived from an EMBL/GenBank/DDBJ whole genome shotgun (WGS) entry which is preliminary data.</text>
</comment>
<organism evidence="2 4">
    <name type="scientific">Candidatus Hakubella thermalkaliphila</name>
    <dbReference type="NCBI Taxonomy" id="2754717"/>
    <lineage>
        <taxon>Bacteria</taxon>
        <taxon>Bacillati</taxon>
        <taxon>Actinomycetota</taxon>
        <taxon>Actinomycetota incertae sedis</taxon>
        <taxon>Candidatus Hakubellales</taxon>
        <taxon>Candidatus Hakubellaceae</taxon>
        <taxon>Candidatus Hakubella</taxon>
    </lineage>
</organism>
<gene>
    <name evidence="1" type="ORF">HKBW3S09_01912</name>
    <name evidence="2" type="ORF">HKBW3S34_02546</name>
</gene>
<sequence>MDPDPEKCMLEYQDRREGSSAGGRGPNKRMDLTLQGHLPEYIQYVVVQLK</sequence>
<evidence type="ECO:0000313" key="1">
    <source>
        <dbReference type="EMBL" id="GFP24445.1"/>
    </source>
</evidence>
<dbReference type="Proteomes" id="UP000588083">
    <property type="component" value="Unassembled WGS sequence"/>
</dbReference>
<evidence type="ECO:0000313" key="4">
    <source>
        <dbReference type="Proteomes" id="UP000588083"/>
    </source>
</evidence>
<name>A0A6V8PIS9_9ACTN</name>
<proteinExistence type="predicted"/>
<dbReference type="AlphaFoldDB" id="A0A6V8PIS9"/>